<feature type="compositionally biased region" description="Acidic residues" evidence="1">
    <location>
        <begin position="32"/>
        <end position="44"/>
    </location>
</feature>
<feature type="compositionally biased region" description="Acidic residues" evidence="1">
    <location>
        <begin position="11"/>
        <end position="20"/>
    </location>
</feature>
<organism evidence="2 3">
    <name type="scientific">Acorus calamus</name>
    <name type="common">Sweet flag</name>
    <dbReference type="NCBI Taxonomy" id="4465"/>
    <lineage>
        <taxon>Eukaryota</taxon>
        <taxon>Viridiplantae</taxon>
        <taxon>Streptophyta</taxon>
        <taxon>Embryophyta</taxon>
        <taxon>Tracheophyta</taxon>
        <taxon>Spermatophyta</taxon>
        <taxon>Magnoliopsida</taxon>
        <taxon>Liliopsida</taxon>
        <taxon>Acoraceae</taxon>
        <taxon>Acorus</taxon>
    </lineage>
</organism>
<sequence>MKEAERGEGVEGADVDDGGEVDVAGHGGGGVDEVEDTDEEESEGGTEGHEDHGERDREGPVVLGITHEFHDFLHILDSSPSIFSPNYILICCCLFRKASIIFSFKFFVTDVQQVLPHLLYFKSL</sequence>
<keyword evidence="3" id="KW-1185">Reference proteome</keyword>
<gene>
    <name evidence="2" type="ORF">QJS10_CPB12g00929</name>
</gene>
<protein>
    <submittedName>
        <fullName evidence="2">Uncharacterized protein</fullName>
    </submittedName>
</protein>
<dbReference type="Proteomes" id="UP001180020">
    <property type="component" value="Unassembled WGS sequence"/>
</dbReference>
<evidence type="ECO:0000256" key="1">
    <source>
        <dbReference type="SAM" id="MobiDB-lite"/>
    </source>
</evidence>
<reference evidence="2" key="2">
    <citation type="submission" date="2023-06" db="EMBL/GenBank/DDBJ databases">
        <authorList>
            <person name="Ma L."/>
            <person name="Liu K.-W."/>
            <person name="Li Z."/>
            <person name="Hsiao Y.-Y."/>
            <person name="Qi Y."/>
            <person name="Fu T."/>
            <person name="Tang G."/>
            <person name="Zhang D."/>
            <person name="Sun W.-H."/>
            <person name="Liu D.-K."/>
            <person name="Li Y."/>
            <person name="Chen G.-Z."/>
            <person name="Liu X.-D."/>
            <person name="Liao X.-Y."/>
            <person name="Jiang Y.-T."/>
            <person name="Yu X."/>
            <person name="Hao Y."/>
            <person name="Huang J."/>
            <person name="Zhao X.-W."/>
            <person name="Ke S."/>
            <person name="Chen Y.-Y."/>
            <person name="Wu W.-L."/>
            <person name="Hsu J.-L."/>
            <person name="Lin Y.-F."/>
            <person name="Huang M.-D."/>
            <person name="Li C.-Y."/>
            <person name="Huang L."/>
            <person name="Wang Z.-W."/>
            <person name="Zhao X."/>
            <person name="Zhong W.-Y."/>
            <person name="Peng D.-H."/>
            <person name="Ahmad S."/>
            <person name="Lan S."/>
            <person name="Zhang J.-S."/>
            <person name="Tsai W.-C."/>
            <person name="Van De Peer Y."/>
            <person name="Liu Z.-J."/>
        </authorList>
    </citation>
    <scope>NUCLEOTIDE SEQUENCE</scope>
    <source>
        <strain evidence="2">CP</strain>
        <tissue evidence="2">Leaves</tissue>
    </source>
</reference>
<accession>A0AAV9DK75</accession>
<name>A0AAV9DK75_ACOCL</name>
<evidence type="ECO:0000313" key="2">
    <source>
        <dbReference type="EMBL" id="KAK1301513.1"/>
    </source>
</evidence>
<feature type="region of interest" description="Disordered" evidence="1">
    <location>
        <begin position="1"/>
        <end position="60"/>
    </location>
</feature>
<dbReference type="AlphaFoldDB" id="A0AAV9DK75"/>
<feature type="compositionally biased region" description="Basic and acidic residues" evidence="1">
    <location>
        <begin position="46"/>
        <end position="59"/>
    </location>
</feature>
<proteinExistence type="predicted"/>
<evidence type="ECO:0000313" key="3">
    <source>
        <dbReference type="Proteomes" id="UP001180020"/>
    </source>
</evidence>
<dbReference type="EMBL" id="JAUJYO010000012">
    <property type="protein sequence ID" value="KAK1301513.1"/>
    <property type="molecule type" value="Genomic_DNA"/>
</dbReference>
<reference evidence="2" key="1">
    <citation type="journal article" date="2023" name="Nat. Commun.">
        <title>Diploid and tetraploid genomes of Acorus and the evolution of monocots.</title>
        <authorList>
            <person name="Ma L."/>
            <person name="Liu K.W."/>
            <person name="Li Z."/>
            <person name="Hsiao Y.Y."/>
            <person name="Qi Y."/>
            <person name="Fu T."/>
            <person name="Tang G.D."/>
            <person name="Zhang D."/>
            <person name="Sun W.H."/>
            <person name="Liu D.K."/>
            <person name="Li Y."/>
            <person name="Chen G.Z."/>
            <person name="Liu X.D."/>
            <person name="Liao X.Y."/>
            <person name="Jiang Y.T."/>
            <person name="Yu X."/>
            <person name="Hao Y."/>
            <person name="Huang J."/>
            <person name="Zhao X.W."/>
            <person name="Ke S."/>
            <person name="Chen Y.Y."/>
            <person name="Wu W.L."/>
            <person name="Hsu J.L."/>
            <person name="Lin Y.F."/>
            <person name="Huang M.D."/>
            <person name="Li C.Y."/>
            <person name="Huang L."/>
            <person name="Wang Z.W."/>
            <person name="Zhao X."/>
            <person name="Zhong W.Y."/>
            <person name="Peng D.H."/>
            <person name="Ahmad S."/>
            <person name="Lan S."/>
            <person name="Zhang J.S."/>
            <person name="Tsai W.C."/>
            <person name="Van de Peer Y."/>
            <person name="Liu Z.J."/>
        </authorList>
    </citation>
    <scope>NUCLEOTIDE SEQUENCE</scope>
    <source>
        <strain evidence="2">CP</strain>
    </source>
</reference>
<comment type="caution">
    <text evidence="2">The sequence shown here is derived from an EMBL/GenBank/DDBJ whole genome shotgun (WGS) entry which is preliminary data.</text>
</comment>